<dbReference type="InterPro" id="IPR005151">
    <property type="entry name" value="Tail-specific_protease"/>
</dbReference>
<feature type="domain" description="PDZ" evidence="7">
    <location>
        <begin position="116"/>
        <end position="198"/>
    </location>
</feature>
<dbReference type="GO" id="GO:0030288">
    <property type="term" value="C:outer membrane-bounded periplasmic space"/>
    <property type="evidence" value="ECO:0007669"/>
    <property type="project" value="TreeGrafter"/>
</dbReference>
<dbReference type="InterPro" id="IPR001478">
    <property type="entry name" value="PDZ"/>
</dbReference>
<dbReference type="GO" id="GO:0006508">
    <property type="term" value="P:proteolysis"/>
    <property type="evidence" value="ECO:0007669"/>
    <property type="project" value="UniProtKB-KW"/>
</dbReference>
<dbReference type="FunFam" id="2.30.42.10:FF:000063">
    <property type="entry name" value="Peptidase, S41 family"/>
    <property type="match status" value="1"/>
</dbReference>
<dbReference type="GO" id="GO:0004252">
    <property type="term" value="F:serine-type endopeptidase activity"/>
    <property type="evidence" value="ECO:0007669"/>
    <property type="project" value="UniProtKB-EC"/>
</dbReference>
<evidence type="ECO:0000313" key="9">
    <source>
        <dbReference type="Proteomes" id="UP000033930"/>
    </source>
</evidence>
<dbReference type="Pfam" id="PF03572">
    <property type="entry name" value="Peptidase_S41"/>
    <property type="match status" value="1"/>
</dbReference>
<dbReference type="PROSITE" id="PS50106">
    <property type="entry name" value="PDZ"/>
    <property type="match status" value="1"/>
</dbReference>
<comment type="similarity">
    <text evidence="1 5">Belongs to the peptidase S41A family.</text>
</comment>
<dbReference type="Proteomes" id="UP000033930">
    <property type="component" value="Unassembled WGS sequence"/>
</dbReference>
<evidence type="ECO:0000256" key="1">
    <source>
        <dbReference type="ARBA" id="ARBA00009179"/>
    </source>
</evidence>
<dbReference type="NCBIfam" id="TIGR00225">
    <property type="entry name" value="prc"/>
    <property type="match status" value="1"/>
</dbReference>
<gene>
    <name evidence="8" type="ORF">UU50_C0009G0039</name>
</gene>
<dbReference type="SUPFAM" id="SSF50156">
    <property type="entry name" value="PDZ domain-like"/>
    <property type="match status" value="1"/>
</dbReference>
<dbReference type="InterPro" id="IPR041489">
    <property type="entry name" value="PDZ_6"/>
</dbReference>
<dbReference type="Pfam" id="PF22694">
    <property type="entry name" value="CtpB_N-like"/>
    <property type="match status" value="1"/>
</dbReference>
<dbReference type="AlphaFoldDB" id="A0A0G0YFW4"/>
<dbReference type="CDD" id="cd07560">
    <property type="entry name" value="Peptidase_S41_CPP"/>
    <property type="match status" value="1"/>
</dbReference>
<sequence length="413" mass="45193">MKIDLTSIKARVFRGQTLIFVFCAIILFSAGWLIKGSVDTPSNQSESEGEVTNQYRFYDGVEDDVSFQQFWQVWDLVHELYLRQPLSEKDLFYGAISGMVGALDDPYSVYFDPKDAAAFNEELEGQYSGIGAEIGKEEDYIIVVAPLAGSPAEAAGLMSGDYIVAVDGEDVIGATVDYAVSIIRGQADTEVVLTIVRDGFDSTIEVPITRGDIKINSVEWEMRDDGIMYIKLSIFNEDTTSLFRQAAQEILTKDAKGIILDLRNDPGGLLTEAINVAGFWIYNSTVVEQRIGSEIESYSANGQAWLSDIPTVVLVDGGSASASEILAGALQDYHLATLIGEQTFGKGSVQDYYEFDDGSALKVTTAEWLTPLGRSIDKVGITPDIIVEYTTEDYESGATPQLDAAVSQLKKNW</sequence>
<name>A0A0G0YFW4_9BACT</name>
<organism evidence="8 9">
    <name type="scientific">Candidatus Uhrbacteria bacterium GW2011_GWC1_41_20</name>
    <dbReference type="NCBI Taxonomy" id="1618983"/>
    <lineage>
        <taxon>Bacteria</taxon>
        <taxon>Candidatus Uhriibacteriota</taxon>
    </lineage>
</organism>
<dbReference type="InterPro" id="IPR004447">
    <property type="entry name" value="Peptidase_S41A"/>
</dbReference>
<dbReference type="Gene3D" id="3.30.750.44">
    <property type="match status" value="1"/>
</dbReference>
<keyword evidence="6" id="KW-1133">Transmembrane helix</keyword>
<dbReference type="PANTHER" id="PTHR32060">
    <property type="entry name" value="TAIL-SPECIFIC PROTEASE"/>
    <property type="match status" value="1"/>
</dbReference>
<comment type="caution">
    <text evidence="8">The sequence shown here is derived from an EMBL/GenBank/DDBJ whole genome shotgun (WGS) entry which is preliminary data.</text>
</comment>
<dbReference type="PATRIC" id="fig|1618983.3.peg.472"/>
<protein>
    <submittedName>
        <fullName evidence="8">Carboxyl-terminal protease, carboxyl-terminal processing protease</fullName>
        <ecNumber evidence="8">3.4.21.102</ecNumber>
    </submittedName>
</protein>
<dbReference type="Gene3D" id="2.30.42.10">
    <property type="match status" value="1"/>
</dbReference>
<evidence type="ECO:0000313" key="8">
    <source>
        <dbReference type="EMBL" id="KKR99222.1"/>
    </source>
</evidence>
<dbReference type="InterPro" id="IPR029045">
    <property type="entry name" value="ClpP/crotonase-like_dom_sf"/>
</dbReference>
<dbReference type="InterPro" id="IPR055210">
    <property type="entry name" value="CtpA/B_N"/>
</dbReference>
<evidence type="ECO:0000256" key="5">
    <source>
        <dbReference type="RuleBase" id="RU004404"/>
    </source>
</evidence>
<dbReference type="EC" id="3.4.21.102" evidence="8"/>
<keyword evidence="2 5" id="KW-0645">Protease</keyword>
<evidence type="ECO:0000256" key="4">
    <source>
        <dbReference type="ARBA" id="ARBA00022825"/>
    </source>
</evidence>
<evidence type="ECO:0000256" key="2">
    <source>
        <dbReference type="ARBA" id="ARBA00022670"/>
    </source>
</evidence>
<feature type="transmembrane region" description="Helical" evidence="6">
    <location>
        <begin position="12"/>
        <end position="34"/>
    </location>
</feature>
<reference evidence="8 9" key="1">
    <citation type="journal article" date="2015" name="Nature">
        <title>rRNA introns, odd ribosomes, and small enigmatic genomes across a large radiation of phyla.</title>
        <authorList>
            <person name="Brown C.T."/>
            <person name="Hug L.A."/>
            <person name="Thomas B.C."/>
            <person name="Sharon I."/>
            <person name="Castelle C.J."/>
            <person name="Singh A."/>
            <person name="Wilkins M.J."/>
            <person name="Williams K.H."/>
            <person name="Banfield J.F."/>
        </authorList>
    </citation>
    <scope>NUCLEOTIDE SEQUENCE [LARGE SCALE GENOMIC DNA]</scope>
</reference>
<keyword evidence="6" id="KW-0812">Transmembrane</keyword>
<dbReference type="SMART" id="SM00228">
    <property type="entry name" value="PDZ"/>
    <property type="match status" value="1"/>
</dbReference>
<keyword evidence="3 5" id="KW-0378">Hydrolase</keyword>
<dbReference type="Gene3D" id="3.90.226.10">
    <property type="entry name" value="2-enoyl-CoA Hydratase, Chain A, domain 1"/>
    <property type="match status" value="1"/>
</dbReference>
<dbReference type="InterPro" id="IPR036034">
    <property type="entry name" value="PDZ_sf"/>
</dbReference>
<proteinExistence type="inferred from homology"/>
<keyword evidence="4 5" id="KW-0720">Serine protease</keyword>
<dbReference type="SUPFAM" id="SSF52096">
    <property type="entry name" value="ClpP/crotonase"/>
    <property type="match status" value="1"/>
</dbReference>
<dbReference type="CDD" id="cd06782">
    <property type="entry name" value="cpPDZ_CPP-like"/>
    <property type="match status" value="1"/>
</dbReference>
<keyword evidence="6" id="KW-0472">Membrane</keyword>
<evidence type="ECO:0000256" key="3">
    <source>
        <dbReference type="ARBA" id="ARBA00022801"/>
    </source>
</evidence>
<evidence type="ECO:0000256" key="6">
    <source>
        <dbReference type="SAM" id="Phobius"/>
    </source>
</evidence>
<dbReference type="EMBL" id="LCAW01000009">
    <property type="protein sequence ID" value="KKR99222.1"/>
    <property type="molecule type" value="Genomic_DNA"/>
</dbReference>
<dbReference type="GO" id="GO:0007165">
    <property type="term" value="P:signal transduction"/>
    <property type="evidence" value="ECO:0007669"/>
    <property type="project" value="TreeGrafter"/>
</dbReference>
<dbReference type="Pfam" id="PF17820">
    <property type="entry name" value="PDZ_6"/>
    <property type="match status" value="1"/>
</dbReference>
<evidence type="ECO:0000259" key="7">
    <source>
        <dbReference type="PROSITE" id="PS50106"/>
    </source>
</evidence>
<dbReference type="SMART" id="SM00245">
    <property type="entry name" value="TSPc"/>
    <property type="match status" value="1"/>
</dbReference>
<accession>A0A0G0YFW4</accession>
<dbReference type="PANTHER" id="PTHR32060:SF30">
    <property type="entry name" value="CARBOXY-TERMINAL PROCESSING PROTEASE CTPA"/>
    <property type="match status" value="1"/>
</dbReference>